<reference evidence="1 2" key="1">
    <citation type="journal article" date="2024" name="G3 (Bethesda)">
        <title>Genome assembly of Hibiscus sabdariffa L. provides insights into metabolisms of medicinal natural products.</title>
        <authorList>
            <person name="Kim T."/>
        </authorList>
    </citation>
    <scope>NUCLEOTIDE SEQUENCE [LARGE SCALE GENOMIC DNA]</scope>
    <source>
        <strain evidence="1">TK-2024</strain>
        <tissue evidence="1">Old leaves</tissue>
    </source>
</reference>
<comment type="caution">
    <text evidence="1">The sequence shown here is derived from an EMBL/GenBank/DDBJ whole genome shotgun (WGS) entry which is preliminary data.</text>
</comment>
<evidence type="ECO:0008006" key="3">
    <source>
        <dbReference type="Google" id="ProtNLM"/>
    </source>
</evidence>
<sequence length="170" mass="18879">MWCYMYVYIDTGLNYADRQSNFRQKHHGLIQFKITGRHSRRTREVFGAQIQPTKRIRIVLDGFGLIFHVKLLLVKASGKACRVCIFGTMNPEAKTSGPFKVIDITGTAAAAEVSLGRLDGDRRHTSRIGQGLGTGVVEIGGEKVILKAGHVKIFTMGFVFESFGASRVYL</sequence>
<organism evidence="1 2">
    <name type="scientific">Hibiscus sabdariffa</name>
    <name type="common">roselle</name>
    <dbReference type="NCBI Taxonomy" id="183260"/>
    <lineage>
        <taxon>Eukaryota</taxon>
        <taxon>Viridiplantae</taxon>
        <taxon>Streptophyta</taxon>
        <taxon>Embryophyta</taxon>
        <taxon>Tracheophyta</taxon>
        <taxon>Spermatophyta</taxon>
        <taxon>Magnoliopsida</taxon>
        <taxon>eudicotyledons</taxon>
        <taxon>Gunneridae</taxon>
        <taxon>Pentapetalae</taxon>
        <taxon>rosids</taxon>
        <taxon>malvids</taxon>
        <taxon>Malvales</taxon>
        <taxon>Malvaceae</taxon>
        <taxon>Malvoideae</taxon>
        <taxon>Hibiscus</taxon>
    </lineage>
</organism>
<name>A0ABR2P9B4_9ROSI</name>
<dbReference type="Proteomes" id="UP001396334">
    <property type="component" value="Unassembled WGS sequence"/>
</dbReference>
<keyword evidence="2" id="KW-1185">Reference proteome</keyword>
<gene>
    <name evidence="1" type="ORF">V6N11_020065</name>
</gene>
<protein>
    <recommendedName>
        <fullName evidence="3">Dirigent protein</fullName>
    </recommendedName>
</protein>
<evidence type="ECO:0000313" key="2">
    <source>
        <dbReference type="Proteomes" id="UP001396334"/>
    </source>
</evidence>
<evidence type="ECO:0000313" key="1">
    <source>
        <dbReference type="EMBL" id="KAK8984750.1"/>
    </source>
</evidence>
<dbReference type="EMBL" id="JBBPBN010000075">
    <property type="protein sequence ID" value="KAK8984750.1"/>
    <property type="molecule type" value="Genomic_DNA"/>
</dbReference>
<proteinExistence type="predicted"/>
<accession>A0ABR2P9B4</accession>